<proteinExistence type="predicted"/>
<evidence type="ECO:0000256" key="1">
    <source>
        <dbReference type="SAM" id="MobiDB-lite"/>
    </source>
</evidence>
<dbReference type="Proteomes" id="UP000239485">
    <property type="component" value="Unassembled WGS sequence"/>
</dbReference>
<name>A0A2S6IIX5_9ACTN</name>
<protein>
    <submittedName>
        <fullName evidence="2">Uncharacterized protein</fullName>
    </submittedName>
</protein>
<keyword evidence="3" id="KW-1185">Reference proteome</keyword>
<organism evidence="2 3">
    <name type="scientific">Kineococcus xinjiangensis</name>
    <dbReference type="NCBI Taxonomy" id="512762"/>
    <lineage>
        <taxon>Bacteria</taxon>
        <taxon>Bacillati</taxon>
        <taxon>Actinomycetota</taxon>
        <taxon>Actinomycetes</taxon>
        <taxon>Kineosporiales</taxon>
        <taxon>Kineosporiaceae</taxon>
        <taxon>Kineococcus</taxon>
    </lineage>
</organism>
<dbReference type="AlphaFoldDB" id="A0A2S6IIX5"/>
<accession>A0A2S6IIX5</accession>
<dbReference type="EMBL" id="PTJD01000008">
    <property type="protein sequence ID" value="PPK94169.1"/>
    <property type="molecule type" value="Genomic_DNA"/>
</dbReference>
<gene>
    <name evidence="2" type="ORF">CLV92_10868</name>
</gene>
<comment type="caution">
    <text evidence="2">The sequence shown here is derived from an EMBL/GenBank/DDBJ whole genome shotgun (WGS) entry which is preliminary data.</text>
</comment>
<reference evidence="2 3" key="1">
    <citation type="submission" date="2018-02" db="EMBL/GenBank/DDBJ databases">
        <title>Genomic Encyclopedia of Archaeal and Bacterial Type Strains, Phase II (KMG-II): from individual species to whole genera.</title>
        <authorList>
            <person name="Goeker M."/>
        </authorList>
    </citation>
    <scope>NUCLEOTIDE SEQUENCE [LARGE SCALE GENOMIC DNA]</scope>
    <source>
        <strain evidence="2 3">DSM 22857</strain>
    </source>
</reference>
<evidence type="ECO:0000313" key="2">
    <source>
        <dbReference type="EMBL" id="PPK94169.1"/>
    </source>
</evidence>
<sequence>MRRGRGDLDPAAAARSRPAGTRGITVTISVPDDVPATASDLLAVADLVTEAAAELLPGSSTSMVVRAARDVRDADT</sequence>
<feature type="region of interest" description="Disordered" evidence="1">
    <location>
        <begin position="1"/>
        <end position="21"/>
    </location>
</feature>
<evidence type="ECO:0000313" key="3">
    <source>
        <dbReference type="Proteomes" id="UP000239485"/>
    </source>
</evidence>